<name>A0A3M7T723_BRAPC</name>
<proteinExistence type="predicted"/>
<gene>
    <name evidence="1" type="ORF">BpHYR1_020685</name>
</gene>
<reference evidence="1 2" key="1">
    <citation type="journal article" date="2018" name="Sci. Rep.">
        <title>Genomic signatures of local adaptation to the degree of environmental predictability in rotifers.</title>
        <authorList>
            <person name="Franch-Gras L."/>
            <person name="Hahn C."/>
            <person name="Garcia-Roger E.M."/>
            <person name="Carmona M.J."/>
            <person name="Serra M."/>
            <person name="Gomez A."/>
        </authorList>
    </citation>
    <scope>NUCLEOTIDE SEQUENCE [LARGE SCALE GENOMIC DNA]</scope>
    <source>
        <strain evidence="1">HYR1</strain>
    </source>
</reference>
<dbReference type="AlphaFoldDB" id="A0A3M7T723"/>
<protein>
    <submittedName>
        <fullName evidence="1">Uncharacterized protein</fullName>
    </submittedName>
</protein>
<accession>A0A3M7T723</accession>
<organism evidence="1 2">
    <name type="scientific">Brachionus plicatilis</name>
    <name type="common">Marine rotifer</name>
    <name type="synonym">Brachionus muelleri</name>
    <dbReference type="NCBI Taxonomy" id="10195"/>
    <lineage>
        <taxon>Eukaryota</taxon>
        <taxon>Metazoa</taxon>
        <taxon>Spiralia</taxon>
        <taxon>Gnathifera</taxon>
        <taxon>Rotifera</taxon>
        <taxon>Eurotatoria</taxon>
        <taxon>Monogononta</taxon>
        <taxon>Pseudotrocha</taxon>
        <taxon>Ploima</taxon>
        <taxon>Brachionidae</taxon>
        <taxon>Brachionus</taxon>
    </lineage>
</organism>
<evidence type="ECO:0000313" key="2">
    <source>
        <dbReference type="Proteomes" id="UP000276133"/>
    </source>
</evidence>
<evidence type="ECO:0000313" key="1">
    <source>
        <dbReference type="EMBL" id="RNA43832.1"/>
    </source>
</evidence>
<dbReference type="EMBL" id="REGN01000174">
    <property type="protein sequence ID" value="RNA43832.1"/>
    <property type="molecule type" value="Genomic_DNA"/>
</dbReference>
<dbReference type="Proteomes" id="UP000276133">
    <property type="component" value="Unassembled WGS sequence"/>
</dbReference>
<keyword evidence="2" id="KW-1185">Reference proteome</keyword>
<comment type="caution">
    <text evidence="1">The sequence shown here is derived from an EMBL/GenBank/DDBJ whole genome shotgun (WGS) entry which is preliminary data.</text>
</comment>
<sequence length="62" mass="7466">MFTDNRRARYSFVCNDLDFWLVVLKNFKHPMSLTQFKILLLFYILVRKPYQSLSSEGPKHVL</sequence>